<accession>A0AAV2ILN4</accession>
<dbReference type="Proteomes" id="UP001497497">
    <property type="component" value="Unassembled WGS sequence"/>
</dbReference>
<reference evidence="2 3" key="1">
    <citation type="submission" date="2024-04" db="EMBL/GenBank/DDBJ databases">
        <authorList>
            <consortium name="Genoscope - CEA"/>
            <person name="William W."/>
        </authorList>
    </citation>
    <scope>NUCLEOTIDE SEQUENCE [LARGE SCALE GENOMIC DNA]</scope>
</reference>
<sequence>MINTTSDVNTTSGVHSVVSKNYLRFGCYIYGHGPLFGYMHPAGFQACDTVTDKPKMTVGDGIDNDCDGHIDEEYENRMDDDSDGLIDEDNRKFRKRCPKPYTWGPHCERSCINCAEDCIEDNGACSHCKDGFKNSFGGCDNACEEYEYGKDCLGSCIDKCGRDCINRSTGECEACPLNFTWGPNCDQSCIHCIDDCDDVTGRCPRCHVGYKNAILGCNKECEVNEYGEDCAGSCFHKCGGDCVDRRSGKCEPKEETGSTPWQKMPSTSGG</sequence>
<gene>
    <name evidence="2" type="ORF">GSLYS_00020388001</name>
</gene>
<evidence type="ECO:0000313" key="2">
    <source>
        <dbReference type="EMBL" id="CAL1547032.1"/>
    </source>
</evidence>
<evidence type="ECO:0000313" key="3">
    <source>
        <dbReference type="Proteomes" id="UP001497497"/>
    </source>
</evidence>
<dbReference type="EMBL" id="CAXITT010000894">
    <property type="protein sequence ID" value="CAL1547032.1"/>
    <property type="molecule type" value="Genomic_DNA"/>
</dbReference>
<feature type="compositionally biased region" description="Polar residues" evidence="1">
    <location>
        <begin position="257"/>
        <end position="270"/>
    </location>
</feature>
<keyword evidence="3" id="KW-1185">Reference proteome</keyword>
<name>A0AAV2ILN4_LYMST</name>
<feature type="region of interest" description="Disordered" evidence="1">
    <location>
        <begin position="249"/>
        <end position="270"/>
    </location>
</feature>
<dbReference type="AlphaFoldDB" id="A0AAV2ILN4"/>
<protein>
    <submittedName>
        <fullName evidence="2">Uncharacterized protein</fullName>
    </submittedName>
</protein>
<comment type="caution">
    <text evidence="2">The sequence shown here is derived from an EMBL/GenBank/DDBJ whole genome shotgun (WGS) entry which is preliminary data.</text>
</comment>
<evidence type="ECO:0000256" key="1">
    <source>
        <dbReference type="SAM" id="MobiDB-lite"/>
    </source>
</evidence>
<proteinExistence type="predicted"/>
<organism evidence="2 3">
    <name type="scientific">Lymnaea stagnalis</name>
    <name type="common">Great pond snail</name>
    <name type="synonym">Helix stagnalis</name>
    <dbReference type="NCBI Taxonomy" id="6523"/>
    <lineage>
        <taxon>Eukaryota</taxon>
        <taxon>Metazoa</taxon>
        <taxon>Spiralia</taxon>
        <taxon>Lophotrochozoa</taxon>
        <taxon>Mollusca</taxon>
        <taxon>Gastropoda</taxon>
        <taxon>Heterobranchia</taxon>
        <taxon>Euthyneura</taxon>
        <taxon>Panpulmonata</taxon>
        <taxon>Hygrophila</taxon>
        <taxon>Lymnaeoidea</taxon>
        <taxon>Lymnaeidae</taxon>
        <taxon>Lymnaea</taxon>
    </lineage>
</organism>